<gene>
    <name evidence="6" type="ORF">GCM10009069_20390</name>
</gene>
<dbReference type="InterPro" id="IPR003825">
    <property type="entry name" value="Colicin-V_CvpA"/>
</dbReference>
<accession>A0A8J3G2K4</accession>
<feature type="transmembrane region" description="Helical" evidence="5">
    <location>
        <begin position="96"/>
        <end position="116"/>
    </location>
</feature>
<comment type="caution">
    <text evidence="6">The sequence shown here is derived from an EMBL/GenBank/DDBJ whole genome shotgun (WGS) entry which is preliminary data.</text>
</comment>
<evidence type="ECO:0000256" key="1">
    <source>
        <dbReference type="ARBA" id="ARBA00004141"/>
    </source>
</evidence>
<sequence>MFAQILPAETFFAQLFGVPQLSGLISIGSFTFNGFDTAVLILLIISGLYAFARGFMREIISITALLFAAVVTLFVYGQFRFTARGLISPAELADGILILGTGFLSYFVAAIVMAKIGKTIGGEKPGFIDRLLGAAFGVARGLLVASLFVIFWSADYRASQDAREFNDYIASNPQSFPPDVVAKMPKSMRDQLEAEPTELPGLFVDSTFYPLLDRIGGVIRALPFADMRSYADRIKDGDLDGIAEEIRS</sequence>
<evidence type="ECO:0008006" key="8">
    <source>
        <dbReference type="Google" id="ProtNLM"/>
    </source>
</evidence>
<keyword evidence="2 5" id="KW-0812">Transmembrane</keyword>
<organism evidence="6 7">
    <name type="scientific">Algimonas arctica</name>
    <dbReference type="NCBI Taxonomy" id="1479486"/>
    <lineage>
        <taxon>Bacteria</taxon>
        <taxon>Pseudomonadati</taxon>
        <taxon>Pseudomonadota</taxon>
        <taxon>Alphaproteobacteria</taxon>
        <taxon>Maricaulales</taxon>
        <taxon>Robiginitomaculaceae</taxon>
        <taxon>Algimonas</taxon>
    </lineage>
</organism>
<proteinExistence type="predicted"/>
<reference evidence="6" key="2">
    <citation type="submission" date="2020-09" db="EMBL/GenBank/DDBJ databases">
        <authorList>
            <person name="Sun Q."/>
            <person name="Kim S."/>
        </authorList>
    </citation>
    <scope>NUCLEOTIDE SEQUENCE</scope>
    <source>
        <strain evidence="6">KCTC 32513</strain>
    </source>
</reference>
<dbReference type="Pfam" id="PF02674">
    <property type="entry name" value="Colicin_V"/>
    <property type="match status" value="1"/>
</dbReference>
<keyword evidence="4 5" id="KW-0472">Membrane</keyword>
<dbReference type="GO" id="GO:0009403">
    <property type="term" value="P:toxin biosynthetic process"/>
    <property type="evidence" value="ECO:0007669"/>
    <property type="project" value="InterPro"/>
</dbReference>
<evidence type="ECO:0000256" key="3">
    <source>
        <dbReference type="ARBA" id="ARBA00022989"/>
    </source>
</evidence>
<dbReference type="RefSeq" id="WP_189498083.1">
    <property type="nucleotide sequence ID" value="NZ_BMZH01000008.1"/>
</dbReference>
<feature type="transmembrane region" description="Helical" evidence="5">
    <location>
        <begin position="30"/>
        <end position="52"/>
    </location>
</feature>
<protein>
    <recommendedName>
        <fullName evidence="8">CvpA family protein</fullName>
    </recommendedName>
</protein>
<evidence type="ECO:0000313" key="7">
    <source>
        <dbReference type="Proteomes" id="UP000634004"/>
    </source>
</evidence>
<feature type="transmembrane region" description="Helical" evidence="5">
    <location>
        <begin position="59"/>
        <end position="76"/>
    </location>
</feature>
<dbReference type="EMBL" id="BMZH01000008">
    <property type="protein sequence ID" value="GHA97436.1"/>
    <property type="molecule type" value="Genomic_DNA"/>
</dbReference>
<dbReference type="PANTHER" id="PTHR36926:SF1">
    <property type="entry name" value="COLICIN V PRODUCTION PROTEIN"/>
    <property type="match status" value="1"/>
</dbReference>
<evidence type="ECO:0000313" key="6">
    <source>
        <dbReference type="EMBL" id="GHA97436.1"/>
    </source>
</evidence>
<keyword evidence="3 5" id="KW-1133">Transmembrane helix</keyword>
<evidence type="ECO:0000256" key="2">
    <source>
        <dbReference type="ARBA" id="ARBA00022692"/>
    </source>
</evidence>
<evidence type="ECO:0000256" key="4">
    <source>
        <dbReference type="ARBA" id="ARBA00023136"/>
    </source>
</evidence>
<keyword evidence="7" id="KW-1185">Reference proteome</keyword>
<evidence type="ECO:0000256" key="5">
    <source>
        <dbReference type="SAM" id="Phobius"/>
    </source>
</evidence>
<dbReference type="PANTHER" id="PTHR36926">
    <property type="entry name" value="COLICIN V PRODUCTION PROTEIN"/>
    <property type="match status" value="1"/>
</dbReference>
<comment type="subcellular location">
    <subcellularLocation>
        <location evidence="1">Membrane</location>
        <topology evidence="1">Multi-pass membrane protein</topology>
    </subcellularLocation>
</comment>
<name>A0A8J3G2K4_9PROT</name>
<dbReference type="GO" id="GO:0016020">
    <property type="term" value="C:membrane"/>
    <property type="evidence" value="ECO:0007669"/>
    <property type="project" value="UniProtKB-SubCell"/>
</dbReference>
<reference evidence="6" key="1">
    <citation type="journal article" date="2014" name="Int. J. Syst. Evol. Microbiol.">
        <title>Complete genome sequence of Corynebacterium casei LMG S-19264T (=DSM 44701T), isolated from a smear-ripened cheese.</title>
        <authorList>
            <consortium name="US DOE Joint Genome Institute (JGI-PGF)"/>
            <person name="Walter F."/>
            <person name="Albersmeier A."/>
            <person name="Kalinowski J."/>
            <person name="Ruckert C."/>
        </authorList>
    </citation>
    <scope>NUCLEOTIDE SEQUENCE</scope>
    <source>
        <strain evidence="6">KCTC 32513</strain>
    </source>
</reference>
<dbReference type="InterPro" id="IPR052719">
    <property type="entry name" value="CvpA-like"/>
</dbReference>
<feature type="transmembrane region" description="Helical" evidence="5">
    <location>
        <begin position="128"/>
        <end position="152"/>
    </location>
</feature>
<dbReference type="AlphaFoldDB" id="A0A8J3G2K4"/>
<dbReference type="Proteomes" id="UP000634004">
    <property type="component" value="Unassembled WGS sequence"/>
</dbReference>